<dbReference type="Proteomes" id="UP000199416">
    <property type="component" value="Unassembled WGS sequence"/>
</dbReference>
<dbReference type="PANTHER" id="PTHR39193:SF1">
    <property type="entry name" value="5-DEOXY-GLUCURONATE ISOMERASE"/>
    <property type="match status" value="1"/>
</dbReference>
<reference evidence="4" key="1">
    <citation type="submission" date="2016-10" db="EMBL/GenBank/DDBJ databases">
        <authorList>
            <person name="Varghese N."/>
            <person name="Submissions S."/>
        </authorList>
    </citation>
    <scope>NUCLEOTIDE SEQUENCE [LARGE SCALE GENOMIC DNA]</scope>
    <source>
        <strain evidence="4">DSM 45421</strain>
    </source>
</reference>
<dbReference type="Pfam" id="PF04962">
    <property type="entry name" value="KduI"/>
    <property type="match status" value="1"/>
</dbReference>
<dbReference type="GO" id="GO:0019310">
    <property type="term" value="P:inositol catabolic process"/>
    <property type="evidence" value="ECO:0007669"/>
    <property type="project" value="InterPro"/>
</dbReference>
<name>A0A1G6TFA9_9ACTN</name>
<dbReference type="InterPro" id="IPR024203">
    <property type="entry name" value="Deoxy-glucuronate_isom_IolB"/>
</dbReference>
<evidence type="ECO:0000256" key="1">
    <source>
        <dbReference type="ARBA" id="ARBA00023235"/>
    </source>
</evidence>
<sequence>MTATVPAPDTRALHLPAGSAAAGDYALEVTPESAGWAHSGLRVLELAPGGRHTLATGEDEVLVVPLSGGLRVSCDGQDLELTGRPDVFAGPTDFAYLPREATAELASEHGGRFALCSARARRRLPVRYGPAAGVPVELRGAGACSRQVNNFATAGVFEADAIIACEVVTPGGNWSSYPPHKHDETSDVESELEEVYYFEVAPGPQGQPGLAYHRVYGTPERPIDVLAEVRDRDVVLVPHGWHGPSIAAPGHDLYYLNVMAGPGPERAWRIVDDPEHAWVRESWAQQDVDPRLPLHSPARAATPPPARPEQNGATRP</sequence>
<dbReference type="GO" id="GO:0008880">
    <property type="term" value="F:glucuronate isomerase activity"/>
    <property type="evidence" value="ECO:0007669"/>
    <property type="project" value="InterPro"/>
</dbReference>
<keyword evidence="1 3" id="KW-0413">Isomerase</keyword>
<dbReference type="InterPro" id="IPR011051">
    <property type="entry name" value="RmlC_Cupin_sf"/>
</dbReference>
<dbReference type="AlphaFoldDB" id="A0A1G6TFA9"/>
<dbReference type="PIRSF" id="PIRSF036628">
    <property type="entry name" value="IolB"/>
    <property type="match status" value="1"/>
</dbReference>
<dbReference type="STRING" id="1190417.SAMN05660690_3837"/>
<dbReference type="PANTHER" id="PTHR39193">
    <property type="entry name" value="5-DEOXY-GLUCURONATE ISOMERASE"/>
    <property type="match status" value="1"/>
</dbReference>
<feature type="region of interest" description="Disordered" evidence="2">
    <location>
        <begin position="282"/>
        <end position="316"/>
    </location>
</feature>
<gene>
    <name evidence="3" type="ORF">SAMN05660690_3837</name>
</gene>
<dbReference type="NCBIfam" id="TIGR04378">
    <property type="entry name" value="myo_inos_iolB"/>
    <property type="match status" value="1"/>
</dbReference>
<keyword evidence="4" id="KW-1185">Reference proteome</keyword>
<protein>
    <submittedName>
        <fullName evidence="3">5-deoxy-glucuronate isomerase</fullName>
    </submittedName>
</protein>
<dbReference type="RefSeq" id="WP_245692458.1">
    <property type="nucleotide sequence ID" value="NZ_FMZF01000006.1"/>
</dbReference>
<dbReference type="EMBL" id="FMZF01000006">
    <property type="protein sequence ID" value="SDD27216.1"/>
    <property type="molecule type" value="Genomic_DNA"/>
</dbReference>
<dbReference type="Gene3D" id="2.60.120.10">
    <property type="entry name" value="Jelly Rolls"/>
    <property type="match status" value="2"/>
</dbReference>
<accession>A0A1G6TFA9</accession>
<dbReference type="SUPFAM" id="SSF51182">
    <property type="entry name" value="RmlC-like cupins"/>
    <property type="match status" value="1"/>
</dbReference>
<evidence type="ECO:0000256" key="2">
    <source>
        <dbReference type="SAM" id="MobiDB-lite"/>
    </source>
</evidence>
<organism evidence="3 4">
    <name type="scientific">Geodermatophilus telluris</name>
    <dbReference type="NCBI Taxonomy" id="1190417"/>
    <lineage>
        <taxon>Bacteria</taxon>
        <taxon>Bacillati</taxon>
        <taxon>Actinomycetota</taxon>
        <taxon>Actinomycetes</taxon>
        <taxon>Geodermatophilales</taxon>
        <taxon>Geodermatophilaceae</taxon>
        <taxon>Geodermatophilus</taxon>
    </lineage>
</organism>
<evidence type="ECO:0000313" key="4">
    <source>
        <dbReference type="Proteomes" id="UP000199416"/>
    </source>
</evidence>
<dbReference type="InterPro" id="IPR021120">
    <property type="entry name" value="KduI/IolB_isomerase"/>
</dbReference>
<evidence type="ECO:0000313" key="3">
    <source>
        <dbReference type="EMBL" id="SDD27216.1"/>
    </source>
</evidence>
<proteinExistence type="predicted"/>
<dbReference type="InterPro" id="IPR014710">
    <property type="entry name" value="RmlC-like_jellyroll"/>
</dbReference>